<evidence type="ECO:0000256" key="2">
    <source>
        <dbReference type="SAM" id="SignalP"/>
    </source>
</evidence>
<evidence type="ECO:0000313" key="5">
    <source>
        <dbReference type="Proteomes" id="UP000034164"/>
    </source>
</evidence>
<feature type="chain" id="PRO_5002545358" description="SGNH hydrolase-type esterase domain-containing protein" evidence="2">
    <location>
        <begin position="27"/>
        <end position="221"/>
    </location>
</feature>
<dbReference type="Proteomes" id="UP000034164">
    <property type="component" value="Unassembled WGS sequence"/>
</dbReference>
<keyword evidence="2" id="KW-0732">Signal</keyword>
<evidence type="ECO:0000259" key="3">
    <source>
        <dbReference type="Pfam" id="PF13472"/>
    </source>
</evidence>
<dbReference type="PANTHER" id="PTHR30383">
    <property type="entry name" value="THIOESTERASE 1/PROTEASE 1/LYSOPHOSPHOLIPASE L1"/>
    <property type="match status" value="1"/>
</dbReference>
<dbReference type="EMBL" id="LCZI01001578">
    <property type="protein sequence ID" value="KKZ60137.1"/>
    <property type="molecule type" value="Genomic_DNA"/>
</dbReference>
<dbReference type="InterPro" id="IPR013830">
    <property type="entry name" value="SGNH_hydro"/>
</dbReference>
<accession>A0A0G2HPX1</accession>
<evidence type="ECO:0000313" key="4">
    <source>
        <dbReference type="EMBL" id="KKZ60137.1"/>
    </source>
</evidence>
<comment type="caution">
    <text evidence="4">The sequence shown here is derived from an EMBL/GenBank/DDBJ whole genome shotgun (WGS) entry which is preliminary data.</text>
</comment>
<dbReference type="VEuPathDB" id="FungiDB:EMCG_05059"/>
<organism evidence="4 5">
    <name type="scientific">[Emmonsia] crescens</name>
    <dbReference type="NCBI Taxonomy" id="73230"/>
    <lineage>
        <taxon>Eukaryota</taxon>
        <taxon>Fungi</taxon>
        <taxon>Dikarya</taxon>
        <taxon>Ascomycota</taxon>
        <taxon>Pezizomycotina</taxon>
        <taxon>Eurotiomycetes</taxon>
        <taxon>Eurotiomycetidae</taxon>
        <taxon>Onygenales</taxon>
        <taxon>Ajellomycetaceae</taxon>
        <taxon>Emergomyces</taxon>
    </lineage>
</organism>
<feature type="domain" description="SGNH hydrolase-type esterase" evidence="3">
    <location>
        <begin position="47"/>
        <end position="221"/>
    </location>
</feature>
<dbReference type="InterPro" id="IPR036514">
    <property type="entry name" value="SGNH_hydro_sf"/>
</dbReference>
<dbReference type="CDD" id="cd01833">
    <property type="entry name" value="XynB_like"/>
    <property type="match status" value="1"/>
</dbReference>
<sequence length="221" mass="24115">MQCASSAVRVFLLCLMIVCDSNLINASPLQSARREPVAEVKFRILPLGDSITHGMSSSDGNGYRLALYNLLTPGNKVEYIGRERSGSMGDNRHEGHPGADIRPISEKGKADYAEQPNVVLLMAGTNNIVFNIEPDNAPKMLGHLIDDIVHNCPDVAVLVASLTPLRDTHNEQRRIKFNRALPAVITERAGAGKHIARVDMGRITINNINTIDGVHPTDEGY</sequence>
<dbReference type="SUPFAM" id="SSF52266">
    <property type="entry name" value="SGNH hydrolase"/>
    <property type="match status" value="1"/>
</dbReference>
<dbReference type="GO" id="GO:0004622">
    <property type="term" value="F:phosphatidylcholine lysophospholipase activity"/>
    <property type="evidence" value="ECO:0007669"/>
    <property type="project" value="TreeGrafter"/>
</dbReference>
<dbReference type="PANTHER" id="PTHR30383:SF5">
    <property type="entry name" value="SGNH HYDROLASE-TYPE ESTERASE DOMAIN-CONTAINING PROTEIN"/>
    <property type="match status" value="1"/>
</dbReference>
<dbReference type="InterPro" id="IPR051532">
    <property type="entry name" value="Ester_Hydrolysis_Enzymes"/>
</dbReference>
<feature type="region of interest" description="Disordered" evidence="1">
    <location>
        <begin position="83"/>
        <end position="105"/>
    </location>
</feature>
<dbReference type="Gene3D" id="3.40.50.1110">
    <property type="entry name" value="SGNH hydrolase"/>
    <property type="match status" value="1"/>
</dbReference>
<feature type="signal peptide" evidence="2">
    <location>
        <begin position="1"/>
        <end position="26"/>
    </location>
</feature>
<evidence type="ECO:0000256" key="1">
    <source>
        <dbReference type="SAM" id="MobiDB-lite"/>
    </source>
</evidence>
<proteinExistence type="predicted"/>
<dbReference type="Pfam" id="PF13472">
    <property type="entry name" value="Lipase_GDSL_2"/>
    <property type="match status" value="1"/>
</dbReference>
<dbReference type="OrthoDB" id="6123at2759"/>
<protein>
    <recommendedName>
        <fullName evidence="3">SGNH hydrolase-type esterase domain-containing protein</fullName>
    </recommendedName>
</protein>
<name>A0A0G2HPX1_9EURO</name>
<gene>
    <name evidence="4" type="ORF">EMCG_05059</name>
</gene>
<reference evidence="5" key="1">
    <citation type="journal article" date="2015" name="PLoS Genet.">
        <title>The dynamic genome and transcriptome of the human fungal pathogen Blastomyces and close relative Emmonsia.</title>
        <authorList>
            <person name="Munoz J.F."/>
            <person name="Gauthier G.M."/>
            <person name="Desjardins C.A."/>
            <person name="Gallo J.E."/>
            <person name="Holder J."/>
            <person name="Sullivan T.D."/>
            <person name="Marty A.J."/>
            <person name="Carmen J.C."/>
            <person name="Chen Z."/>
            <person name="Ding L."/>
            <person name="Gujja S."/>
            <person name="Magrini V."/>
            <person name="Misas E."/>
            <person name="Mitreva M."/>
            <person name="Priest M."/>
            <person name="Saif S."/>
            <person name="Whiston E.A."/>
            <person name="Young S."/>
            <person name="Zeng Q."/>
            <person name="Goldman W.E."/>
            <person name="Mardis E.R."/>
            <person name="Taylor J.W."/>
            <person name="McEwen J.G."/>
            <person name="Clay O.K."/>
            <person name="Klein B.S."/>
            <person name="Cuomo C.A."/>
        </authorList>
    </citation>
    <scope>NUCLEOTIDE SEQUENCE [LARGE SCALE GENOMIC DNA]</scope>
    <source>
        <strain evidence="5">UAMH 3008</strain>
    </source>
</reference>
<dbReference type="AlphaFoldDB" id="A0A0G2HPX1"/>